<feature type="active site" description="Proton acceptor" evidence="4">
    <location>
        <position position="167"/>
    </location>
</feature>
<dbReference type="PANTHER" id="PTHR14226:SF57">
    <property type="entry name" value="BLR7027 PROTEIN"/>
    <property type="match status" value="1"/>
</dbReference>
<evidence type="ECO:0000313" key="6">
    <source>
        <dbReference type="EMBL" id="TQE93399.1"/>
    </source>
</evidence>
<dbReference type="InterPro" id="IPR050301">
    <property type="entry name" value="NTE"/>
</dbReference>
<feature type="short sequence motif" description="GXSXG" evidence="4">
    <location>
        <begin position="35"/>
        <end position="39"/>
    </location>
</feature>
<organism evidence="6 7">
    <name type="scientific">Litorilinea aerophila</name>
    <dbReference type="NCBI Taxonomy" id="1204385"/>
    <lineage>
        <taxon>Bacteria</taxon>
        <taxon>Bacillati</taxon>
        <taxon>Chloroflexota</taxon>
        <taxon>Caldilineae</taxon>
        <taxon>Caldilineales</taxon>
        <taxon>Caldilineaceae</taxon>
        <taxon>Litorilinea</taxon>
    </lineage>
</organism>
<evidence type="ECO:0000259" key="5">
    <source>
        <dbReference type="PROSITE" id="PS51635"/>
    </source>
</evidence>
<dbReference type="EMBL" id="VIGC01000041">
    <property type="protein sequence ID" value="TQE93399.1"/>
    <property type="molecule type" value="Genomic_DNA"/>
</dbReference>
<keyword evidence="1 4" id="KW-0378">Hydrolase</keyword>
<dbReference type="CDD" id="cd07209">
    <property type="entry name" value="Pat_hypo_Ecoli_Z1214_like"/>
    <property type="match status" value="1"/>
</dbReference>
<evidence type="ECO:0000313" key="7">
    <source>
        <dbReference type="Proteomes" id="UP000317371"/>
    </source>
</evidence>
<dbReference type="Pfam" id="PF01734">
    <property type="entry name" value="Patatin"/>
    <property type="match status" value="1"/>
</dbReference>
<name>A0A540V9F7_9CHLR</name>
<proteinExistence type="predicted"/>
<feature type="domain" description="PNPLA" evidence="5">
    <location>
        <begin position="4"/>
        <end position="180"/>
    </location>
</feature>
<dbReference type="GO" id="GO:0016042">
    <property type="term" value="P:lipid catabolic process"/>
    <property type="evidence" value="ECO:0007669"/>
    <property type="project" value="UniProtKB-UniRule"/>
</dbReference>
<dbReference type="RefSeq" id="WP_141612260.1">
    <property type="nucleotide sequence ID" value="NZ_VIGC02000041.1"/>
</dbReference>
<dbReference type="AlphaFoldDB" id="A0A540V9F7"/>
<protein>
    <submittedName>
        <fullName evidence="6">Patatin-like phospholipase family protein</fullName>
    </submittedName>
</protein>
<dbReference type="OrthoDB" id="5290098at2"/>
<keyword evidence="7" id="KW-1185">Reference proteome</keyword>
<dbReference type="GO" id="GO:0016787">
    <property type="term" value="F:hydrolase activity"/>
    <property type="evidence" value="ECO:0007669"/>
    <property type="project" value="UniProtKB-UniRule"/>
</dbReference>
<dbReference type="PANTHER" id="PTHR14226">
    <property type="entry name" value="NEUROPATHY TARGET ESTERASE/SWISS CHEESE D.MELANOGASTER"/>
    <property type="match status" value="1"/>
</dbReference>
<evidence type="ECO:0000256" key="4">
    <source>
        <dbReference type="PROSITE-ProRule" id="PRU01161"/>
    </source>
</evidence>
<keyword evidence="3 4" id="KW-0443">Lipid metabolism</keyword>
<sequence>MRAFVLSGGGNLGPLQVGALRALLERDIRPQMLVGCSAGALNAAFLAREPTLEQVEHLADMWRQVTRQDVYPNGRLSVLWRFLSGQDSLYDNRRFYAFLQRIGVSPAWTFGQIQGARLYVTATNLRTGQLHVFGDDPNDRVLDALMASTALTPLHPPWTVNGERYIDGGTVTPLPLRVALERGVREIYSLHIVSAREEEEEPGLVRGVVGLLRRSVATMLRLQAQHDLLLTEERQGKIRLHHIRLSTPNPPKATDFSGEEEMFDLGYRQAVAYLEQRAGASTVSGRGSSVWWRRLAEAVGIPRRMEIPPPERQVAGQEALPPC</sequence>
<dbReference type="InterPro" id="IPR002641">
    <property type="entry name" value="PNPLA_dom"/>
</dbReference>
<dbReference type="Proteomes" id="UP000317371">
    <property type="component" value="Unassembled WGS sequence"/>
</dbReference>
<evidence type="ECO:0000256" key="2">
    <source>
        <dbReference type="ARBA" id="ARBA00022963"/>
    </source>
</evidence>
<accession>A0A540V9F7</accession>
<feature type="short sequence motif" description="GXGXXG" evidence="4">
    <location>
        <begin position="8"/>
        <end position="13"/>
    </location>
</feature>
<dbReference type="InterPro" id="IPR016035">
    <property type="entry name" value="Acyl_Trfase/lysoPLipase"/>
</dbReference>
<gene>
    <name evidence="6" type="ORF">FKZ61_21675</name>
</gene>
<dbReference type="PROSITE" id="PS51635">
    <property type="entry name" value="PNPLA"/>
    <property type="match status" value="1"/>
</dbReference>
<evidence type="ECO:0000256" key="1">
    <source>
        <dbReference type="ARBA" id="ARBA00022801"/>
    </source>
</evidence>
<reference evidence="6 7" key="1">
    <citation type="submission" date="2019-06" db="EMBL/GenBank/DDBJ databases">
        <title>Genome sequence of Litorilinea aerophila BAA-2444.</title>
        <authorList>
            <person name="Maclea K.S."/>
            <person name="Maurais E.G."/>
            <person name="Iannazzi L.C."/>
        </authorList>
    </citation>
    <scope>NUCLEOTIDE SEQUENCE [LARGE SCALE GENOMIC DNA]</scope>
    <source>
        <strain evidence="6 7">ATCC BAA-2444</strain>
    </source>
</reference>
<dbReference type="SUPFAM" id="SSF52151">
    <property type="entry name" value="FabD/lysophospholipase-like"/>
    <property type="match status" value="1"/>
</dbReference>
<evidence type="ECO:0000256" key="3">
    <source>
        <dbReference type="ARBA" id="ARBA00023098"/>
    </source>
</evidence>
<feature type="short sequence motif" description="DGA/G" evidence="4">
    <location>
        <begin position="167"/>
        <end position="169"/>
    </location>
</feature>
<keyword evidence="2 4" id="KW-0442">Lipid degradation</keyword>
<dbReference type="InParanoid" id="A0A540V9F7"/>
<feature type="active site" description="Nucleophile" evidence="4">
    <location>
        <position position="37"/>
    </location>
</feature>
<dbReference type="Gene3D" id="3.40.1090.10">
    <property type="entry name" value="Cytosolic phospholipase A2 catalytic domain"/>
    <property type="match status" value="2"/>
</dbReference>
<comment type="caution">
    <text evidence="6">The sequence shown here is derived from an EMBL/GenBank/DDBJ whole genome shotgun (WGS) entry which is preliminary data.</text>
</comment>